<dbReference type="EnsemblPlants" id="AET7Gv20319000.20">
    <property type="protein sequence ID" value="AET7Gv20319000.20"/>
    <property type="gene ID" value="AET7Gv20319000"/>
</dbReference>
<keyword evidence="3" id="KW-1185">Reference proteome</keyword>
<proteinExistence type="predicted"/>
<dbReference type="Proteomes" id="UP000015105">
    <property type="component" value="Chromosome 7D"/>
</dbReference>
<dbReference type="Gramene" id="AET7Gv20319000.20">
    <property type="protein sequence ID" value="AET7Gv20319000.20"/>
    <property type="gene ID" value="AET7Gv20319000"/>
</dbReference>
<name>A0A453QTS3_AEGTS</name>
<reference evidence="2" key="5">
    <citation type="journal article" date="2021" name="G3 (Bethesda)">
        <title>Aegilops tauschii genome assembly Aet v5.0 features greater sequence contiguity and improved annotation.</title>
        <authorList>
            <person name="Wang L."/>
            <person name="Zhu T."/>
            <person name="Rodriguez J.C."/>
            <person name="Deal K.R."/>
            <person name="Dubcovsky J."/>
            <person name="McGuire P.E."/>
            <person name="Lux T."/>
            <person name="Spannagl M."/>
            <person name="Mayer K.F.X."/>
            <person name="Baldrich P."/>
            <person name="Meyers B.C."/>
            <person name="Huo N."/>
            <person name="Gu Y.Q."/>
            <person name="Zhou H."/>
            <person name="Devos K.M."/>
            <person name="Bennetzen J.L."/>
            <person name="Unver T."/>
            <person name="Budak H."/>
            <person name="Gulick P.J."/>
            <person name="Galiba G."/>
            <person name="Kalapos B."/>
            <person name="Nelson D.R."/>
            <person name="Li P."/>
            <person name="You F.M."/>
            <person name="Luo M.C."/>
            <person name="Dvorak J."/>
        </authorList>
    </citation>
    <scope>NUCLEOTIDE SEQUENCE [LARGE SCALE GENOMIC DNA]</scope>
    <source>
        <strain evidence="2">cv. AL8/78</strain>
    </source>
</reference>
<sequence>LPRPTAPPTCPQRFRYGYSPFLPAASPPLCPRGETDTRPPSQPGRGMSGGAALASQPQPSAPPSQPQQQQQQAREQLKKAVEMNAVRLQAIGERIRGHFRGGS</sequence>
<organism evidence="2 3">
    <name type="scientific">Aegilops tauschii subsp. strangulata</name>
    <name type="common">Goatgrass</name>
    <dbReference type="NCBI Taxonomy" id="200361"/>
    <lineage>
        <taxon>Eukaryota</taxon>
        <taxon>Viridiplantae</taxon>
        <taxon>Streptophyta</taxon>
        <taxon>Embryophyta</taxon>
        <taxon>Tracheophyta</taxon>
        <taxon>Spermatophyta</taxon>
        <taxon>Magnoliopsida</taxon>
        <taxon>Liliopsida</taxon>
        <taxon>Poales</taxon>
        <taxon>Poaceae</taxon>
        <taxon>BOP clade</taxon>
        <taxon>Pooideae</taxon>
        <taxon>Triticodae</taxon>
        <taxon>Triticeae</taxon>
        <taxon>Triticinae</taxon>
        <taxon>Aegilops</taxon>
    </lineage>
</organism>
<protein>
    <submittedName>
        <fullName evidence="2">Uncharacterized protein</fullName>
    </submittedName>
</protein>
<evidence type="ECO:0000256" key="1">
    <source>
        <dbReference type="SAM" id="MobiDB-lite"/>
    </source>
</evidence>
<reference evidence="3" key="2">
    <citation type="journal article" date="2017" name="Nat. Plants">
        <title>The Aegilops tauschii genome reveals multiple impacts of transposons.</title>
        <authorList>
            <person name="Zhao G."/>
            <person name="Zou C."/>
            <person name="Li K."/>
            <person name="Wang K."/>
            <person name="Li T."/>
            <person name="Gao L."/>
            <person name="Zhang X."/>
            <person name="Wang H."/>
            <person name="Yang Z."/>
            <person name="Liu X."/>
            <person name="Jiang W."/>
            <person name="Mao L."/>
            <person name="Kong X."/>
            <person name="Jiao Y."/>
            <person name="Jia J."/>
        </authorList>
    </citation>
    <scope>NUCLEOTIDE SEQUENCE [LARGE SCALE GENOMIC DNA]</scope>
    <source>
        <strain evidence="3">cv. AL8/78</strain>
    </source>
</reference>
<feature type="compositionally biased region" description="Pro residues" evidence="1">
    <location>
        <begin position="1"/>
        <end position="10"/>
    </location>
</feature>
<evidence type="ECO:0000313" key="3">
    <source>
        <dbReference type="Proteomes" id="UP000015105"/>
    </source>
</evidence>
<feature type="region of interest" description="Disordered" evidence="1">
    <location>
        <begin position="1"/>
        <end position="77"/>
    </location>
</feature>
<evidence type="ECO:0000313" key="2">
    <source>
        <dbReference type="EnsemblPlants" id="AET7Gv20319000.20"/>
    </source>
</evidence>
<reference evidence="3" key="1">
    <citation type="journal article" date="2014" name="Science">
        <title>Ancient hybridizations among the ancestral genomes of bread wheat.</title>
        <authorList>
            <consortium name="International Wheat Genome Sequencing Consortium,"/>
            <person name="Marcussen T."/>
            <person name="Sandve S.R."/>
            <person name="Heier L."/>
            <person name="Spannagl M."/>
            <person name="Pfeifer M."/>
            <person name="Jakobsen K.S."/>
            <person name="Wulff B.B."/>
            <person name="Steuernagel B."/>
            <person name="Mayer K.F."/>
            <person name="Olsen O.A."/>
        </authorList>
    </citation>
    <scope>NUCLEOTIDE SEQUENCE [LARGE SCALE GENOMIC DNA]</scope>
    <source>
        <strain evidence="3">cv. AL8/78</strain>
    </source>
</reference>
<reference evidence="2" key="3">
    <citation type="journal article" date="2017" name="Nature">
        <title>Genome sequence of the progenitor of the wheat D genome Aegilops tauschii.</title>
        <authorList>
            <person name="Luo M.C."/>
            <person name="Gu Y.Q."/>
            <person name="Puiu D."/>
            <person name="Wang H."/>
            <person name="Twardziok S.O."/>
            <person name="Deal K.R."/>
            <person name="Huo N."/>
            <person name="Zhu T."/>
            <person name="Wang L."/>
            <person name="Wang Y."/>
            <person name="McGuire P.E."/>
            <person name="Liu S."/>
            <person name="Long H."/>
            <person name="Ramasamy R.K."/>
            <person name="Rodriguez J.C."/>
            <person name="Van S.L."/>
            <person name="Yuan L."/>
            <person name="Wang Z."/>
            <person name="Xia Z."/>
            <person name="Xiao L."/>
            <person name="Anderson O.D."/>
            <person name="Ouyang S."/>
            <person name="Liang Y."/>
            <person name="Zimin A.V."/>
            <person name="Pertea G."/>
            <person name="Qi P."/>
            <person name="Bennetzen J.L."/>
            <person name="Dai X."/>
            <person name="Dawson M.W."/>
            <person name="Muller H.G."/>
            <person name="Kugler K."/>
            <person name="Rivarola-Duarte L."/>
            <person name="Spannagl M."/>
            <person name="Mayer K.F.X."/>
            <person name="Lu F.H."/>
            <person name="Bevan M.W."/>
            <person name="Leroy P."/>
            <person name="Li P."/>
            <person name="You F.M."/>
            <person name="Sun Q."/>
            <person name="Liu Z."/>
            <person name="Lyons E."/>
            <person name="Wicker T."/>
            <person name="Salzberg S.L."/>
            <person name="Devos K.M."/>
            <person name="Dvorak J."/>
        </authorList>
    </citation>
    <scope>NUCLEOTIDE SEQUENCE [LARGE SCALE GENOMIC DNA]</scope>
    <source>
        <strain evidence="2">cv. AL8/78</strain>
    </source>
</reference>
<dbReference type="AlphaFoldDB" id="A0A453QTS3"/>
<accession>A0A453QTS3</accession>
<reference evidence="2" key="4">
    <citation type="submission" date="2019-03" db="UniProtKB">
        <authorList>
            <consortium name="EnsemblPlants"/>
        </authorList>
    </citation>
    <scope>IDENTIFICATION</scope>
</reference>